<dbReference type="RefSeq" id="WP_110258494.1">
    <property type="nucleotide sequence ID" value="NZ_QJKB01000028.1"/>
</dbReference>
<dbReference type="Proteomes" id="UP000247792">
    <property type="component" value="Unassembled WGS sequence"/>
</dbReference>
<dbReference type="SMART" id="SM00671">
    <property type="entry name" value="SEL1"/>
    <property type="match status" value="4"/>
</dbReference>
<name>A0A318IJM3_9BURK</name>
<evidence type="ECO:0000313" key="1">
    <source>
        <dbReference type="EMBL" id="PXX33738.1"/>
    </source>
</evidence>
<proteinExistence type="predicted"/>
<reference evidence="1 2" key="1">
    <citation type="submission" date="2018-05" db="EMBL/GenBank/DDBJ databases">
        <title>Genomic Encyclopedia of Type Strains, Phase IV (KMG-IV): sequencing the most valuable type-strain genomes for metagenomic binning, comparative biology and taxonomic classification.</title>
        <authorList>
            <person name="Goeker M."/>
        </authorList>
    </citation>
    <scope>NUCLEOTIDE SEQUENCE [LARGE SCALE GENOMIC DNA]</scope>
    <source>
        <strain evidence="1 2">DSM 19792</strain>
    </source>
</reference>
<dbReference type="PANTHER" id="PTHR11102">
    <property type="entry name" value="SEL-1-LIKE PROTEIN"/>
    <property type="match status" value="1"/>
</dbReference>
<dbReference type="SUPFAM" id="SSF81901">
    <property type="entry name" value="HCP-like"/>
    <property type="match status" value="1"/>
</dbReference>
<dbReference type="Pfam" id="PF08238">
    <property type="entry name" value="Sel1"/>
    <property type="match status" value="4"/>
</dbReference>
<dbReference type="OrthoDB" id="5365194at2"/>
<dbReference type="Gene3D" id="1.25.40.10">
    <property type="entry name" value="Tetratricopeptide repeat domain"/>
    <property type="match status" value="1"/>
</dbReference>
<dbReference type="PANTHER" id="PTHR11102:SF160">
    <property type="entry name" value="ERAD-ASSOCIATED E3 UBIQUITIN-PROTEIN LIGASE COMPONENT HRD3"/>
    <property type="match status" value="1"/>
</dbReference>
<dbReference type="AlphaFoldDB" id="A0A318IJM3"/>
<organism evidence="1 2">
    <name type="scientific">Undibacterium pigrum</name>
    <dbReference type="NCBI Taxonomy" id="401470"/>
    <lineage>
        <taxon>Bacteria</taxon>
        <taxon>Pseudomonadati</taxon>
        <taxon>Pseudomonadota</taxon>
        <taxon>Betaproteobacteria</taxon>
        <taxon>Burkholderiales</taxon>
        <taxon>Oxalobacteraceae</taxon>
        <taxon>Undibacterium</taxon>
    </lineage>
</organism>
<accession>A0A318IJM3</accession>
<keyword evidence="2" id="KW-1185">Reference proteome</keyword>
<dbReference type="InterPro" id="IPR006597">
    <property type="entry name" value="Sel1-like"/>
</dbReference>
<evidence type="ECO:0000313" key="2">
    <source>
        <dbReference type="Proteomes" id="UP000247792"/>
    </source>
</evidence>
<dbReference type="EMBL" id="QJKB01000028">
    <property type="protein sequence ID" value="PXX33738.1"/>
    <property type="molecule type" value="Genomic_DNA"/>
</dbReference>
<dbReference type="InterPro" id="IPR011990">
    <property type="entry name" value="TPR-like_helical_dom_sf"/>
</dbReference>
<sequence length="284" mass="31547">MQKHIDPKDVPQWIASSTTPEDASELQAWAIAMIGRIERGDLNIGILSLDEARQVPLALRKAFDLGLADAGIHLADWLVRNPTDDADIPAAEQVLLEVIARGKAEACQTLMRYRWFYRRDTCTDEEAQQAFALLNTWCIQHQDDSDALYLLALVTCHGFGTAENPARSAQMLNKAAVMGNADAMFELFIYHAQGIGVEVNDNKAVICLRRAAEAGQLRAMYNLGAFHASGRYVEQDMLLSVAWYKRAAEAGHPKAAETLAIMYEEGEGVEQDEAMAQKYWDMIA</sequence>
<comment type="caution">
    <text evidence="1">The sequence shown here is derived from an EMBL/GenBank/DDBJ whole genome shotgun (WGS) entry which is preliminary data.</text>
</comment>
<gene>
    <name evidence="1" type="ORF">DFR42_12813</name>
</gene>
<dbReference type="InterPro" id="IPR050767">
    <property type="entry name" value="Sel1_AlgK"/>
</dbReference>
<protein>
    <submittedName>
        <fullName evidence="1">TPR repeat protein</fullName>
    </submittedName>
</protein>